<dbReference type="Pfam" id="PF01128">
    <property type="entry name" value="IspD"/>
    <property type="match status" value="1"/>
</dbReference>
<dbReference type="HAMAP" id="MF_00108">
    <property type="entry name" value="IspD"/>
    <property type="match status" value="1"/>
</dbReference>
<feature type="site" description="Transition state stabilizer" evidence="14">
    <location>
        <position position="16"/>
    </location>
</feature>
<evidence type="ECO:0000256" key="11">
    <source>
        <dbReference type="ARBA" id="ARBA00023229"/>
    </source>
</evidence>
<comment type="function">
    <text evidence="14">Bifunctional enzyme that catalyzes the formation of 4-diphosphocytidyl-2-C-methyl-D-erythritol from CTP and 2-C-methyl-D-erythritol 4-phosphate (MEP) (IspD), and catalyzes the conversion of 4-diphosphocytidyl-2-C-methyl-D-erythritol 2-phosphate (CDP-ME2P) to 2-C-methyl-D-erythritol 2,4-cyclodiphosphate (ME-CPP) with a corresponding release of cytidine 5-monophosphate (CMP) (IspF).</text>
</comment>
<reference evidence="16 17" key="1">
    <citation type="submission" date="2019-03" db="EMBL/GenBank/DDBJ databases">
        <title>Genomic Encyclopedia of Type Strains, Phase IV (KMG-IV): sequencing the most valuable type-strain genomes for metagenomic binning, comparative biology and taxonomic classification.</title>
        <authorList>
            <person name="Goeker M."/>
        </authorList>
    </citation>
    <scope>NUCLEOTIDE SEQUENCE [LARGE SCALE GENOMIC DNA]</scope>
    <source>
        <strain evidence="16 17">DSM 101688</strain>
    </source>
</reference>
<evidence type="ECO:0000256" key="1">
    <source>
        <dbReference type="ARBA" id="ARBA00000200"/>
    </source>
</evidence>
<keyword evidence="11 14" id="KW-0414">Isoprene biosynthesis</keyword>
<feature type="binding site" evidence="14">
    <location>
        <position position="372"/>
    </location>
    <ligand>
        <name>4-CDP-2-C-methyl-D-erythritol 2-phosphate</name>
        <dbReference type="ChEBI" id="CHEBI:57919"/>
    </ligand>
</feature>
<evidence type="ECO:0000256" key="13">
    <source>
        <dbReference type="ARBA" id="ARBA00023268"/>
    </source>
</evidence>
<feature type="region of interest" description="2-C-methyl-D-erythritol 2,4-cyclodiphosphate synthase" evidence="14">
    <location>
        <begin position="235"/>
        <end position="398"/>
    </location>
</feature>
<dbReference type="Pfam" id="PF02542">
    <property type="entry name" value="YgbB"/>
    <property type="match status" value="1"/>
</dbReference>
<dbReference type="InterPro" id="IPR001228">
    <property type="entry name" value="IspD"/>
</dbReference>
<dbReference type="GO" id="GO:0016114">
    <property type="term" value="P:terpenoid biosynthetic process"/>
    <property type="evidence" value="ECO:0007669"/>
    <property type="project" value="InterPro"/>
</dbReference>
<comment type="catalytic activity">
    <reaction evidence="1 14">
        <text>4-CDP-2-C-methyl-D-erythritol 2-phosphate = 2-C-methyl-D-erythritol 2,4-cyclic diphosphate + CMP</text>
        <dbReference type="Rhea" id="RHEA:23864"/>
        <dbReference type="ChEBI" id="CHEBI:57919"/>
        <dbReference type="ChEBI" id="CHEBI:58483"/>
        <dbReference type="ChEBI" id="CHEBI:60377"/>
        <dbReference type="EC" id="4.6.1.12"/>
    </reaction>
</comment>
<dbReference type="NCBIfam" id="NF006899">
    <property type="entry name" value="PRK09382.1"/>
    <property type="match status" value="1"/>
</dbReference>
<keyword evidence="17" id="KW-1185">Reference proteome</keyword>
<evidence type="ECO:0000256" key="5">
    <source>
        <dbReference type="ARBA" id="ARBA00004787"/>
    </source>
</evidence>
<dbReference type="GO" id="GO:0019288">
    <property type="term" value="P:isopentenyl diphosphate biosynthetic process, methylerythritol 4-phosphate pathway"/>
    <property type="evidence" value="ECO:0007669"/>
    <property type="project" value="UniProtKB-UniRule"/>
</dbReference>
<dbReference type="EC" id="4.6.1.12" evidence="14"/>
<comment type="caution">
    <text evidence="14">Lacks conserved residue(s) required for the propagation of feature annotation.</text>
</comment>
<feature type="site" description="Positions MEP for the nucleophilic attack" evidence="14">
    <location>
        <position position="157"/>
    </location>
</feature>
<evidence type="ECO:0000256" key="3">
    <source>
        <dbReference type="ARBA" id="ARBA00001968"/>
    </source>
</evidence>
<evidence type="ECO:0000313" key="17">
    <source>
        <dbReference type="Proteomes" id="UP000295304"/>
    </source>
</evidence>
<keyword evidence="13 14" id="KW-0511">Multifunctional enzyme</keyword>
<keyword evidence="10 14" id="KW-0479">Metal-binding</keyword>
<feature type="binding site" evidence="14">
    <location>
        <position position="241"/>
    </location>
    <ligand>
        <name>a divalent metal cation</name>
        <dbReference type="ChEBI" id="CHEBI:60240"/>
    </ligand>
</feature>
<dbReference type="EMBL" id="SLZW01000008">
    <property type="protein sequence ID" value="TCS61227.1"/>
    <property type="molecule type" value="Genomic_DNA"/>
</dbReference>
<evidence type="ECO:0000256" key="7">
    <source>
        <dbReference type="ARBA" id="ARBA00009789"/>
    </source>
</evidence>
<feature type="binding site" evidence="14">
    <location>
        <begin position="365"/>
        <end position="368"/>
    </location>
    <ligand>
        <name>4-CDP-2-C-methyl-D-erythritol 2-phosphate</name>
        <dbReference type="ChEBI" id="CHEBI:57919"/>
    </ligand>
</feature>
<feature type="binding site" evidence="14">
    <location>
        <position position="243"/>
    </location>
    <ligand>
        <name>a divalent metal cation</name>
        <dbReference type="ChEBI" id="CHEBI:60240"/>
    </ligand>
</feature>
<dbReference type="FunFam" id="3.90.550.10:FF:000003">
    <property type="entry name" value="2-C-methyl-D-erythritol 4-phosphate cytidylyltransferase"/>
    <property type="match status" value="1"/>
</dbReference>
<proteinExistence type="inferred from homology"/>
<comment type="similarity">
    <text evidence="14">In the C-terminal section; belongs to the IspF family.</text>
</comment>
<accession>A0A4R3J740</accession>
<feature type="site" description="Transition state stabilizer" evidence="14">
    <location>
        <position position="366"/>
    </location>
</feature>
<comment type="similarity">
    <text evidence="7">Belongs to the IspD/TarI cytidylyltransferase family. IspD subfamily.</text>
</comment>
<dbReference type="UniPathway" id="UPA00056">
    <property type="reaction ID" value="UER00093"/>
</dbReference>
<protein>
    <recommendedName>
        <fullName evidence="14">Bifunctional enzyme IspD/IspF</fullName>
    </recommendedName>
    <domain>
        <recommendedName>
            <fullName evidence="14">2-C-methyl-D-erythritol 4-phosphate cytidylyltransferase</fullName>
            <ecNumber evidence="14">2.7.7.60</ecNumber>
        </recommendedName>
        <alternativeName>
            <fullName evidence="14">4-diphosphocytidyl-2C-methyl-D-erythritol synthase</fullName>
        </alternativeName>
        <alternativeName>
            <fullName evidence="14">MEP cytidylyltransferase</fullName>
            <shortName evidence="14">MCT</shortName>
        </alternativeName>
    </domain>
    <domain>
        <recommendedName>
            <fullName evidence="14">2-C-methyl-D-erythritol 2,4-cyclodiphosphate synthase</fullName>
            <shortName evidence="14">MECDP-synthase</shortName>
            <shortName evidence="14">MECPP-synthase</shortName>
            <shortName evidence="14">MECPS</shortName>
            <ecNumber evidence="14">4.6.1.12</ecNumber>
        </recommendedName>
    </domain>
</protein>
<dbReference type="GO" id="GO:0050518">
    <property type="term" value="F:2-C-methyl-D-erythritol 4-phosphate cytidylyltransferase activity"/>
    <property type="evidence" value="ECO:0007669"/>
    <property type="project" value="UniProtKB-UniRule"/>
</dbReference>
<dbReference type="EC" id="2.7.7.60" evidence="14"/>
<name>A0A4R3J740_9PROT</name>
<feature type="site" description="Positions MEP for the nucleophilic attack" evidence="14">
    <location>
        <position position="211"/>
    </location>
</feature>
<dbReference type="PANTHER" id="PTHR43181:SF1">
    <property type="entry name" value="2-C-METHYL-D-ERYTHRITOL 2,4-CYCLODIPHOSPHATE SYNTHASE, CHLOROPLASTIC"/>
    <property type="match status" value="1"/>
</dbReference>
<dbReference type="PANTHER" id="PTHR43181">
    <property type="entry name" value="2-C-METHYL-D-ERYTHRITOL 2,4-CYCLODIPHOSPHATE SYNTHASE, CHLOROPLASTIC"/>
    <property type="match status" value="1"/>
</dbReference>
<feature type="binding site" evidence="14">
    <location>
        <position position="275"/>
    </location>
    <ligand>
        <name>a divalent metal cation</name>
        <dbReference type="ChEBI" id="CHEBI:60240"/>
    </ligand>
</feature>
<dbReference type="InterPro" id="IPR036571">
    <property type="entry name" value="MECDP_synthase_sf"/>
</dbReference>
<gene>
    <name evidence="14" type="primary">ispDF</name>
    <name evidence="16" type="ORF">EDD55_10825</name>
</gene>
<evidence type="ECO:0000256" key="2">
    <source>
        <dbReference type="ARBA" id="ARBA00001282"/>
    </source>
</evidence>
<dbReference type="GO" id="GO:0046872">
    <property type="term" value="F:metal ion binding"/>
    <property type="evidence" value="ECO:0007669"/>
    <property type="project" value="UniProtKB-KW"/>
</dbReference>
<feature type="region of interest" description="2-C-methyl-D-erythritol 4-phosphate cytidylyltransferase" evidence="14">
    <location>
        <begin position="1"/>
        <end position="231"/>
    </location>
</feature>
<evidence type="ECO:0000256" key="10">
    <source>
        <dbReference type="ARBA" id="ARBA00022723"/>
    </source>
</evidence>
<comment type="catalytic activity">
    <reaction evidence="2 14">
        <text>2-C-methyl-D-erythritol 4-phosphate + CTP + H(+) = 4-CDP-2-C-methyl-D-erythritol + diphosphate</text>
        <dbReference type="Rhea" id="RHEA:13429"/>
        <dbReference type="ChEBI" id="CHEBI:15378"/>
        <dbReference type="ChEBI" id="CHEBI:33019"/>
        <dbReference type="ChEBI" id="CHEBI:37563"/>
        <dbReference type="ChEBI" id="CHEBI:57823"/>
        <dbReference type="ChEBI" id="CHEBI:58262"/>
        <dbReference type="EC" id="2.7.7.60"/>
    </reaction>
</comment>
<dbReference type="Gene3D" id="3.90.550.10">
    <property type="entry name" value="Spore Coat Polysaccharide Biosynthesis Protein SpsA, Chain A"/>
    <property type="match status" value="1"/>
</dbReference>
<dbReference type="InterPro" id="IPR018294">
    <property type="entry name" value="ISPD_synthase_CS"/>
</dbReference>
<dbReference type="SUPFAM" id="SSF69765">
    <property type="entry name" value="IpsF-like"/>
    <property type="match status" value="1"/>
</dbReference>
<dbReference type="HAMAP" id="MF_00107">
    <property type="entry name" value="IspF"/>
    <property type="match status" value="1"/>
</dbReference>
<feature type="domain" description="2-C-methyl-D-erythritol 2,4-cyclodiphosphate synthase" evidence="15">
    <location>
        <begin position="235"/>
        <end position="387"/>
    </location>
</feature>
<dbReference type="Proteomes" id="UP000295304">
    <property type="component" value="Unassembled WGS sequence"/>
</dbReference>
<feature type="binding site" evidence="14">
    <location>
        <begin position="289"/>
        <end position="291"/>
    </location>
    <ligand>
        <name>4-CDP-2-C-methyl-D-erythritol 2-phosphate</name>
        <dbReference type="ChEBI" id="CHEBI:57919"/>
    </ligand>
</feature>
<comment type="pathway">
    <text evidence="4 14">Isoprenoid biosynthesis; isopentenyl diphosphate biosynthesis via DXP pathway; isopentenyl diphosphate from 1-deoxy-D-xylulose 5-phosphate: step 4/6.</text>
</comment>
<evidence type="ECO:0000256" key="8">
    <source>
        <dbReference type="ARBA" id="ARBA00022679"/>
    </source>
</evidence>
<comment type="cofactor">
    <cofactor evidence="3 14">
        <name>a divalent metal cation</name>
        <dbReference type="ChEBI" id="CHEBI:60240"/>
    </cofactor>
</comment>
<dbReference type="SUPFAM" id="SSF53448">
    <property type="entry name" value="Nucleotide-diphospho-sugar transferases"/>
    <property type="match status" value="1"/>
</dbReference>
<feature type="binding site" evidence="14">
    <location>
        <begin position="267"/>
        <end position="268"/>
    </location>
    <ligand>
        <name>4-CDP-2-C-methyl-D-erythritol 2-phosphate</name>
        <dbReference type="ChEBI" id="CHEBI:57919"/>
    </ligand>
</feature>
<keyword evidence="8 14" id="KW-0808">Transferase</keyword>
<dbReference type="RefSeq" id="WP_132939531.1">
    <property type="nucleotide sequence ID" value="NZ_CP119676.1"/>
</dbReference>
<evidence type="ECO:0000259" key="15">
    <source>
        <dbReference type="Pfam" id="PF02542"/>
    </source>
</evidence>
<dbReference type="HAMAP" id="MF_01520">
    <property type="entry name" value="IspDF"/>
    <property type="match status" value="1"/>
</dbReference>
<sequence>MARCIALIVAAGRGSRFGADMPKQYAMIGRRCVLAHAAQAFLDHPEVDAVRVVIHHDDEKRYREGTKGMNLMAPVFGGTTRQQSVRAGLESLQNDHVDVVLIHDGARPFVSPAVISNVIAAVKDAAGAIPALPVVDTLKRGRRVSQTSIQAGETVSRENLWRAQTPQGFRYDAISLAHEKTRGQSMTDDDAIARAAGLDVEIVPGDEDNFKVTTREDLSRARRLLRERMDIEEYRSGAGYDVHRFTAGDHLYLCGTRIPFVQRLEGHSDADVALHALCDALLGSIADGDIGDHFPPSSPQWKGVDSATFVRFALERITQRGGRLINVDITIICEAPKIGPHRESMRNNLSEILGIGTDRISVKATTTEGLGFCGRGEGIAAQALAQIGVSHGTPPRHE</sequence>
<evidence type="ECO:0000256" key="6">
    <source>
        <dbReference type="ARBA" id="ARBA00008480"/>
    </source>
</evidence>
<dbReference type="NCBIfam" id="TIGR00453">
    <property type="entry name" value="ispD"/>
    <property type="match status" value="1"/>
</dbReference>
<dbReference type="OrthoDB" id="9804336at2"/>
<evidence type="ECO:0000256" key="9">
    <source>
        <dbReference type="ARBA" id="ARBA00022695"/>
    </source>
</evidence>
<feature type="binding site" evidence="14">
    <location>
        <position position="375"/>
    </location>
    <ligand>
        <name>4-CDP-2-C-methyl-D-erythritol 2-phosphate</name>
        <dbReference type="ChEBI" id="CHEBI:57919"/>
    </ligand>
</feature>
<comment type="caution">
    <text evidence="16">The sequence shown here is derived from an EMBL/GenBank/DDBJ whole genome shotgun (WGS) entry which is preliminary data.</text>
</comment>
<feature type="site" description="Transition state stabilizer" evidence="14">
    <location>
        <position position="23"/>
    </location>
</feature>
<evidence type="ECO:0000256" key="12">
    <source>
        <dbReference type="ARBA" id="ARBA00023239"/>
    </source>
</evidence>
<evidence type="ECO:0000313" key="16">
    <source>
        <dbReference type="EMBL" id="TCS61227.1"/>
    </source>
</evidence>
<feature type="site" description="Transition state stabilizer" evidence="14">
    <location>
        <position position="267"/>
    </location>
</feature>
<comment type="similarity">
    <text evidence="14">In the N-terminal section; belongs to the IspD/TarI cytidylyltransferase family. IspD subfamily.</text>
</comment>
<dbReference type="InterPro" id="IPR003526">
    <property type="entry name" value="MECDP_synthase"/>
</dbReference>
<keyword evidence="12 14" id="KW-0456">Lyase</keyword>
<dbReference type="GO" id="GO:0008685">
    <property type="term" value="F:2-C-methyl-D-erythritol 2,4-cyclodiphosphate synthase activity"/>
    <property type="evidence" value="ECO:0007669"/>
    <property type="project" value="UniProtKB-UniRule"/>
</dbReference>
<organism evidence="16 17">
    <name type="scientific">Varunaivibrio sulfuroxidans</name>
    <dbReference type="NCBI Taxonomy" id="1773489"/>
    <lineage>
        <taxon>Bacteria</taxon>
        <taxon>Pseudomonadati</taxon>
        <taxon>Pseudomonadota</taxon>
        <taxon>Alphaproteobacteria</taxon>
        <taxon>Rhodospirillales</taxon>
        <taxon>Magnetovibrionaceae</taxon>
        <taxon>Varunaivibrio</taxon>
    </lineage>
</organism>
<dbReference type="InterPro" id="IPR034683">
    <property type="entry name" value="IspD/TarI"/>
</dbReference>
<dbReference type="CDD" id="cd02516">
    <property type="entry name" value="CDP-ME_synthetase"/>
    <property type="match status" value="1"/>
</dbReference>
<dbReference type="InterPro" id="IPR020555">
    <property type="entry name" value="MECDP_synthase_CS"/>
</dbReference>
<dbReference type="PROSITE" id="PS01295">
    <property type="entry name" value="ISPD"/>
    <property type="match status" value="1"/>
</dbReference>
<dbReference type="InterPro" id="IPR026596">
    <property type="entry name" value="IspD/F"/>
</dbReference>
<dbReference type="Gene3D" id="3.30.1330.50">
    <property type="entry name" value="2-C-methyl-D-erythritol 2,4-cyclodiphosphate synthase"/>
    <property type="match status" value="1"/>
</dbReference>
<dbReference type="InterPro" id="IPR029044">
    <property type="entry name" value="Nucleotide-diphossugar_trans"/>
</dbReference>
<evidence type="ECO:0000256" key="14">
    <source>
        <dbReference type="HAMAP-Rule" id="MF_01520"/>
    </source>
</evidence>
<dbReference type="AlphaFoldDB" id="A0A4R3J740"/>
<keyword evidence="9 14" id="KW-0548">Nucleotidyltransferase</keyword>
<evidence type="ECO:0000256" key="4">
    <source>
        <dbReference type="ARBA" id="ARBA00004709"/>
    </source>
</evidence>
<dbReference type="CDD" id="cd00554">
    <property type="entry name" value="MECDP_synthase"/>
    <property type="match status" value="1"/>
</dbReference>
<dbReference type="NCBIfam" id="TIGR00151">
    <property type="entry name" value="ispF"/>
    <property type="match status" value="1"/>
</dbReference>
<dbReference type="PROSITE" id="PS01350">
    <property type="entry name" value="ISPF"/>
    <property type="match status" value="1"/>
</dbReference>
<feature type="binding site" evidence="14">
    <location>
        <begin position="241"/>
        <end position="243"/>
    </location>
    <ligand>
        <name>4-CDP-2-C-methyl-D-erythritol 2-phosphate</name>
        <dbReference type="ChEBI" id="CHEBI:57919"/>
    </ligand>
</feature>
<comment type="pathway">
    <text evidence="5 14">Isoprenoid biosynthesis; isopentenyl diphosphate biosynthesis via DXP pathway; isopentenyl diphosphate from 1-deoxy-D-xylulose 5-phosphate: step 2/6.</text>
</comment>
<comment type="similarity">
    <text evidence="6">Belongs to the IspF family.</text>
</comment>